<dbReference type="InterPro" id="IPR001138">
    <property type="entry name" value="Zn2Cys6_DnaBD"/>
</dbReference>
<keyword evidence="6" id="KW-1185">Reference proteome</keyword>
<dbReference type="GO" id="GO:0008270">
    <property type="term" value="F:zinc ion binding"/>
    <property type="evidence" value="ECO:0007669"/>
    <property type="project" value="InterPro"/>
</dbReference>
<evidence type="ECO:0000256" key="2">
    <source>
        <dbReference type="SAM" id="MobiDB-lite"/>
    </source>
</evidence>
<feature type="compositionally biased region" description="Pro residues" evidence="2">
    <location>
        <begin position="61"/>
        <end position="73"/>
    </location>
</feature>
<dbReference type="SMART" id="SM00066">
    <property type="entry name" value="GAL4"/>
    <property type="match status" value="1"/>
</dbReference>
<dbReference type="HOGENOM" id="CLU_454175_0_0_1"/>
<evidence type="ECO:0000256" key="3">
    <source>
        <dbReference type="SAM" id="Phobius"/>
    </source>
</evidence>
<dbReference type="Pfam" id="PF00172">
    <property type="entry name" value="Zn_clus"/>
    <property type="match status" value="1"/>
</dbReference>
<feature type="region of interest" description="Disordered" evidence="2">
    <location>
        <begin position="44"/>
        <end position="113"/>
    </location>
</feature>
<organism evidence="5 6">
    <name type="scientific">Stachybotrys chartarum (strain CBS 109288 / IBT 7711)</name>
    <name type="common">Toxic black mold</name>
    <name type="synonym">Stilbospora chartarum</name>
    <dbReference type="NCBI Taxonomy" id="1280523"/>
    <lineage>
        <taxon>Eukaryota</taxon>
        <taxon>Fungi</taxon>
        <taxon>Dikarya</taxon>
        <taxon>Ascomycota</taxon>
        <taxon>Pezizomycotina</taxon>
        <taxon>Sordariomycetes</taxon>
        <taxon>Hypocreomycetidae</taxon>
        <taxon>Hypocreales</taxon>
        <taxon>Stachybotryaceae</taxon>
        <taxon>Stachybotrys</taxon>
    </lineage>
</organism>
<dbReference type="PROSITE" id="PS50048">
    <property type="entry name" value="ZN2_CY6_FUNGAL_2"/>
    <property type="match status" value="1"/>
</dbReference>
<gene>
    <name evidence="5" type="ORF">S7711_08919</name>
</gene>
<feature type="domain" description="Zn(2)-C6 fungal-type" evidence="4">
    <location>
        <begin position="7"/>
        <end position="37"/>
    </location>
</feature>
<evidence type="ECO:0000259" key="4">
    <source>
        <dbReference type="PROSITE" id="PS50048"/>
    </source>
</evidence>
<dbReference type="OrthoDB" id="4345476at2759"/>
<sequence>MNRQMRACDRCAELKAQCAAGESPCSRCRRLGLRCTRDRPALVRGRPRKYAAKKQSSRQPPSHPPASPKPPQWPDSAPDCDADVDADVVIQPDPDPNPAPAPSSFPPDGGTLLADDDVEDLPIGLALAESLLRNVLDSAHCIGILSAFRRGHYRIEGCSETGMAVPSAVRDYEFGFLKSRAILFTLFACSESFTPKTSERTSPGEQRLEDYRIYALSDIPILTWKSRPVSNSHIYCLYLLSNLGYLHHELTNMAGRWAMLSETLASTCLRPASAISPGSQSAHDGLMEIDQRILALVSLNSDVHGLLFNQRFKNDGASVQTPDVIGRYVADKEEYLGPAVPDCAWHEPFGCLLGGPDPASKPEEGFFDLFIPLQACLKQALSLPTHEALAHSLVARSLEDYFVTFPSSIMKLAQVKLSWQLEAMIWFHGIYLLINSGPDLVTVLTSLTETMSTAHAADHALLLAEILPHLLRMESAVLHISHLTIYFIALSAALHVFLLQRIYTGPYAVPPLLLDSAKVHARMLDTILEENRTCDHPCIQSVARMLALVVATRSVDAHVESSQLASPLEQLRLYRWIPGGRGLLPVDDLAAGALTATPSSVGQGVGEVIPPGPSLDLQKVFDPTIRINEPGTFDLSILF</sequence>
<dbReference type="EMBL" id="KL648277">
    <property type="protein sequence ID" value="KEY71539.1"/>
    <property type="molecule type" value="Genomic_DNA"/>
</dbReference>
<protein>
    <recommendedName>
        <fullName evidence="4">Zn(2)-C6 fungal-type domain-containing protein</fullName>
    </recommendedName>
</protein>
<evidence type="ECO:0000313" key="6">
    <source>
        <dbReference type="Proteomes" id="UP000028045"/>
    </source>
</evidence>
<proteinExistence type="predicted"/>
<feature type="transmembrane region" description="Helical" evidence="3">
    <location>
        <begin position="476"/>
        <end position="498"/>
    </location>
</feature>
<keyword evidence="3" id="KW-0812">Transmembrane</keyword>
<name>A0A084B1W0_STACB</name>
<dbReference type="PROSITE" id="PS00463">
    <property type="entry name" value="ZN2_CY6_FUNGAL_1"/>
    <property type="match status" value="1"/>
</dbReference>
<dbReference type="InterPro" id="IPR036864">
    <property type="entry name" value="Zn2-C6_fun-type_DNA-bd_sf"/>
</dbReference>
<dbReference type="Proteomes" id="UP000028045">
    <property type="component" value="Unassembled WGS sequence"/>
</dbReference>
<dbReference type="AlphaFoldDB" id="A0A084B1W0"/>
<dbReference type="SUPFAM" id="SSF57701">
    <property type="entry name" value="Zn2/Cys6 DNA-binding domain"/>
    <property type="match status" value="1"/>
</dbReference>
<feature type="compositionally biased region" description="Pro residues" evidence="2">
    <location>
        <begin position="93"/>
        <end position="105"/>
    </location>
</feature>
<keyword evidence="3" id="KW-1133">Transmembrane helix</keyword>
<keyword evidence="1" id="KW-0539">Nucleus</keyword>
<dbReference type="GO" id="GO:0000981">
    <property type="term" value="F:DNA-binding transcription factor activity, RNA polymerase II-specific"/>
    <property type="evidence" value="ECO:0007669"/>
    <property type="project" value="InterPro"/>
</dbReference>
<accession>A0A084B1W0</accession>
<evidence type="ECO:0000256" key="1">
    <source>
        <dbReference type="ARBA" id="ARBA00023242"/>
    </source>
</evidence>
<reference evidence="5 6" key="1">
    <citation type="journal article" date="2014" name="BMC Genomics">
        <title>Comparative genome sequencing reveals chemotype-specific gene clusters in the toxigenic black mold Stachybotrys.</title>
        <authorList>
            <person name="Semeiks J."/>
            <person name="Borek D."/>
            <person name="Otwinowski Z."/>
            <person name="Grishin N.V."/>
        </authorList>
    </citation>
    <scope>NUCLEOTIDE SEQUENCE [LARGE SCALE GENOMIC DNA]</scope>
    <source>
        <strain evidence="6">CBS 109288 / IBT 7711</strain>
    </source>
</reference>
<dbReference type="CDD" id="cd00067">
    <property type="entry name" value="GAL4"/>
    <property type="match status" value="1"/>
</dbReference>
<evidence type="ECO:0000313" key="5">
    <source>
        <dbReference type="EMBL" id="KEY71539.1"/>
    </source>
</evidence>
<feature type="compositionally biased region" description="Basic residues" evidence="2">
    <location>
        <begin position="45"/>
        <end position="56"/>
    </location>
</feature>
<keyword evidence="3" id="KW-0472">Membrane</keyword>